<name>A0A0F9B2U7_9ZZZZ</name>
<sequence length="92" mass="10233">LLTLFQEAKATIKAGETEKDNIEPLLKESVQKYIDEFPGDKLQFGVYVVNMVLGVRKSVDAKILLEAGVDPSIIERATVETSYTSMRVTRAD</sequence>
<comment type="caution">
    <text evidence="1">The sequence shown here is derived from an EMBL/GenBank/DDBJ whole genome shotgun (WGS) entry which is preliminary data.</text>
</comment>
<proteinExistence type="predicted"/>
<accession>A0A0F9B2U7</accession>
<reference evidence="1" key="1">
    <citation type="journal article" date="2015" name="Nature">
        <title>Complex archaea that bridge the gap between prokaryotes and eukaryotes.</title>
        <authorList>
            <person name="Spang A."/>
            <person name="Saw J.H."/>
            <person name="Jorgensen S.L."/>
            <person name="Zaremba-Niedzwiedzka K."/>
            <person name="Martijn J."/>
            <person name="Lind A.E."/>
            <person name="van Eijk R."/>
            <person name="Schleper C."/>
            <person name="Guy L."/>
            <person name="Ettema T.J."/>
        </authorList>
    </citation>
    <scope>NUCLEOTIDE SEQUENCE</scope>
</reference>
<gene>
    <name evidence="1" type="ORF">LCGC14_2839380</name>
</gene>
<organism evidence="1">
    <name type="scientific">marine sediment metagenome</name>
    <dbReference type="NCBI Taxonomy" id="412755"/>
    <lineage>
        <taxon>unclassified sequences</taxon>
        <taxon>metagenomes</taxon>
        <taxon>ecological metagenomes</taxon>
    </lineage>
</organism>
<feature type="non-terminal residue" evidence="1">
    <location>
        <position position="1"/>
    </location>
</feature>
<protein>
    <submittedName>
        <fullName evidence="1">Uncharacterized protein</fullName>
    </submittedName>
</protein>
<dbReference type="AlphaFoldDB" id="A0A0F9B2U7"/>
<evidence type="ECO:0000313" key="1">
    <source>
        <dbReference type="EMBL" id="KKK78856.1"/>
    </source>
</evidence>
<dbReference type="EMBL" id="LAZR01054295">
    <property type="protein sequence ID" value="KKK78856.1"/>
    <property type="molecule type" value="Genomic_DNA"/>
</dbReference>